<proteinExistence type="predicted"/>
<dbReference type="AlphaFoldDB" id="A0A5P2BHT7"/>
<gene>
    <name evidence="3" type="ORF">DEJ47_26720</name>
</gene>
<keyword evidence="4" id="KW-1185">Reference proteome</keyword>
<evidence type="ECO:0008006" key="5">
    <source>
        <dbReference type="Google" id="ProtNLM"/>
    </source>
</evidence>
<protein>
    <recommendedName>
        <fullName evidence="5">Lipoprotein</fullName>
    </recommendedName>
</protein>
<evidence type="ECO:0000256" key="1">
    <source>
        <dbReference type="SAM" id="MobiDB-lite"/>
    </source>
</evidence>
<dbReference type="RefSeq" id="WP_150172384.1">
    <property type="nucleotide sequence ID" value="NZ_CP029193.1"/>
</dbReference>
<keyword evidence="2" id="KW-0732">Signal</keyword>
<feature type="chain" id="PRO_5038468106" description="Lipoprotein" evidence="2">
    <location>
        <begin position="17"/>
        <end position="218"/>
    </location>
</feature>
<evidence type="ECO:0000313" key="4">
    <source>
        <dbReference type="Proteomes" id="UP000323046"/>
    </source>
</evidence>
<evidence type="ECO:0000256" key="2">
    <source>
        <dbReference type="SAM" id="SignalP"/>
    </source>
</evidence>
<dbReference type="Proteomes" id="UP000323046">
    <property type="component" value="Chromosome"/>
</dbReference>
<reference evidence="3 4" key="1">
    <citation type="submission" date="2018-05" db="EMBL/GenBank/DDBJ databases">
        <title>Streptomyces venezuelae.</title>
        <authorList>
            <person name="Kim W."/>
            <person name="Lee N."/>
            <person name="Cho B.-K."/>
        </authorList>
    </citation>
    <scope>NUCLEOTIDE SEQUENCE [LARGE SCALE GENOMIC DNA]</scope>
    <source>
        <strain evidence="3 4">ATCC 14583</strain>
    </source>
</reference>
<name>A0A5P2BHT7_STRVZ</name>
<dbReference type="OrthoDB" id="4323476at2"/>
<feature type="region of interest" description="Disordered" evidence="1">
    <location>
        <begin position="22"/>
        <end position="62"/>
    </location>
</feature>
<sequence length="218" mass="23373">MTRPLRLATAALAASAALLLTSCGSDDDQPKADDKIAGADQGDEKSPSADESAGTGAEARRPKIELPSDVTFTFAWAKTGNKAKDAVLADREQAIQAVDMAIAEHAPAHEALRFYYEGDAAANAQKYVQAYVKAQARTTGAYRYYDATVTTEGDGAGLTYCEDQSKAYDKYLKKDKVDKGPATKNSYVLYAAKLRKNDAGVWVTTELNATRGSDKCQP</sequence>
<feature type="compositionally biased region" description="Basic and acidic residues" evidence="1">
    <location>
        <begin position="28"/>
        <end position="48"/>
    </location>
</feature>
<accession>A0A5P2BHT7</accession>
<dbReference type="PROSITE" id="PS51257">
    <property type="entry name" value="PROKAR_LIPOPROTEIN"/>
    <property type="match status" value="1"/>
</dbReference>
<dbReference type="EMBL" id="CP029193">
    <property type="protein sequence ID" value="QES29560.1"/>
    <property type="molecule type" value="Genomic_DNA"/>
</dbReference>
<evidence type="ECO:0000313" key="3">
    <source>
        <dbReference type="EMBL" id="QES29560.1"/>
    </source>
</evidence>
<feature type="signal peptide" evidence="2">
    <location>
        <begin position="1"/>
        <end position="16"/>
    </location>
</feature>
<organism evidence="3 4">
    <name type="scientific">Streptomyces venezuelae</name>
    <dbReference type="NCBI Taxonomy" id="54571"/>
    <lineage>
        <taxon>Bacteria</taxon>
        <taxon>Bacillati</taxon>
        <taxon>Actinomycetota</taxon>
        <taxon>Actinomycetes</taxon>
        <taxon>Kitasatosporales</taxon>
        <taxon>Streptomycetaceae</taxon>
        <taxon>Streptomyces</taxon>
    </lineage>
</organism>